<feature type="domain" description="SH3b" evidence="7">
    <location>
        <begin position="897"/>
        <end position="958"/>
    </location>
</feature>
<dbReference type="CDD" id="cd09912">
    <property type="entry name" value="DLP_2"/>
    <property type="match status" value="1"/>
</dbReference>
<gene>
    <name evidence="8" type="ORF">D1B33_03490</name>
</gene>
<dbReference type="InterPro" id="IPR003646">
    <property type="entry name" value="SH3-like_bac-type"/>
</dbReference>
<dbReference type="Pfam" id="PF08239">
    <property type="entry name" value="SH3_3"/>
    <property type="match status" value="1"/>
</dbReference>
<dbReference type="EMBL" id="QWEI01000001">
    <property type="protein sequence ID" value="RHW39922.1"/>
    <property type="molecule type" value="Genomic_DNA"/>
</dbReference>
<dbReference type="GO" id="GO:0016020">
    <property type="term" value="C:membrane"/>
    <property type="evidence" value="ECO:0007669"/>
    <property type="project" value="UniProtKB-SubCell"/>
</dbReference>
<dbReference type="SUPFAM" id="SSF52540">
    <property type="entry name" value="P-loop containing nucleoside triphosphate hydrolases"/>
    <property type="match status" value="1"/>
</dbReference>
<evidence type="ECO:0000256" key="6">
    <source>
        <dbReference type="SAM" id="Coils"/>
    </source>
</evidence>
<dbReference type="InterPro" id="IPR045063">
    <property type="entry name" value="Dynamin_N"/>
</dbReference>
<dbReference type="GO" id="GO:0005525">
    <property type="term" value="F:GTP binding"/>
    <property type="evidence" value="ECO:0007669"/>
    <property type="project" value="UniProtKB-KW"/>
</dbReference>
<name>A0A396SFU9_9BACL</name>
<proteinExistence type="predicted"/>
<dbReference type="Gene3D" id="2.30.30.40">
    <property type="entry name" value="SH3 Domains"/>
    <property type="match status" value="1"/>
</dbReference>
<comment type="caution">
    <text evidence="8">The sequence shown here is derived from an EMBL/GenBank/DDBJ whole genome shotgun (WGS) entry which is preliminary data.</text>
</comment>
<evidence type="ECO:0000256" key="4">
    <source>
        <dbReference type="ARBA" id="ARBA00023134"/>
    </source>
</evidence>
<evidence type="ECO:0000256" key="3">
    <source>
        <dbReference type="ARBA" id="ARBA00022801"/>
    </source>
</evidence>
<keyword evidence="3" id="KW-0378">Hydrolase</keyword>
<keyword evidence="2" id="KW-0547">Nucleotide-binding</keyword>
<evidence type="ECO:0000256" key="5">
    <source>
        <dbReference type="ARBA" id="ARBA00023136"/>
    </source>
</evidence>
<dbReference type="Pfam" id="PF00350">
    <property type="entry name" value="Dynamin_N"/>
    <property type="match status" value="1"/>
</dbReference>
<accession>A0A396SFU9</accession>
<dbReference type="AlphaFoldDB" id="A0A396SFU9"/>
<evidence type="ECO:0000256" key="1">
    <source>
        <dbReference type="ARBA" id="ARBA00004370"/>
    </source>
</evidence>
<dbReference type="Proteomes" id="UP000265692">
    <property type="component" value="Unassembled WGS sequence"/>
</dbReference>
<reference evidence="8 9" key="1">
    <citation type="submission" date="2018-08" db="EMBL/GenBank/DDBJ databases">
        <title>Lysinibacillus sp. YLB-03 draft genome sequence.</title>
        <authorList>
            <person name="Yu L."/>
        </authorList>
    </citation>
    <scope>NUCLEOTIDE SEQUENCE [LARGE SCALE GENOMIC DNA]</scope>
    <source>
        <strain evidence="8 9">YLB-03</strain>
    </source>
</reference>
<dbReference type="Gene3D" id="3.40.50.300">
    <property type="entry name" value="P-loop containing nucleotide triphosphate hydrolases"/>
    <property type="match status" value="1"/>
</dbReference>
<dbReference type="PANTHER" id="PTHR10465">
    <property type="entry name" value="TRANSMEMBRANE GTPASE FZO1"/>
    <property type="match status" value="1"/>
</dbReference>
<evidence type="ECO:0000256" key="2">
    <source>
        <dbReference type="ARBA" id="ARBA00022741"/>
    </source>
</evidence>
<keyword evidence="9" id="KW-1185">Reference proteome</keyword>
<keyword evidence="6" id="KW-0175">Coiled coil</keyword>
<dbReference type="InterPro" id="IPR027417">
    <property type="entry name" value="P-loop_NTPase"/>
</dbReference>
<dbReference type="PANTHER" id="PTHR10465:SF0">
    <property type="entry name" value="SARCALUMENIN"/>
    <property type="match status" value="1"/>
</dbReference>
<dbReference type="OrthoDB" id="9816479at2"/>
<evidence type="ECO:0000313" key="9">
    <source>
        <dbReference type="Proteomes" id="UP000265692"/>
    </source>
</evidence>
<keyword evidence="4" id="KW-0342">GTP-binding</keyword>
<evidence type="ECO:0000313" key="8">
    <source>
        <dbReference type="EMBL" id="RHW39922.1"/>
    </source>
</evidence>
<sequence>MSFDKVMNSMLNSLREEESFSKLVSSLERLLVHWHDPVRLLVMGEFKSGKSTLINTLLRDKVLVSGAVPTTAIATYLRFGEKDTYIEVVYETGIIEQLTVDQLTRLTSERDREGKQLREKIHHINLYIPNPILKNIVLIDTPGLNSPFAHHDIQAFEAYKEADDSLWIFKYRNVGKQSEINVLKDLKDDGLHPIGVVNMIDESNDDDIKPYLNYEFEKLSGRVRKLIGVSAIEAQDAYNNNDLELLDLSGFPQLLSIIEEVKTDKHSLKKKRFEQSFMKFWSQLNESLEEFIVSDKYLNSIQQIKNDLQDVKKENGIIKKRLTEEESQMKDNNQKIQSNFSKTVYLNDWAKKEDFINLVEAIPELEEWKAFNESYNDLLKASKRLKLDTMEYEHNILNEFGEKIGFSKLLSTPKIVLVKYRFQQRELLNTEKELNKQIKNINKIHAHLLNKKNYIIEKITEYYRNLLIENESTILKKIESENAKLKDANLLSKKLLEDQLRKWDFLLDLQQSMIQVNQYVHNASIIAAFANELPHLKQEQLVEKEIASLNEEINSSPKKDSHEIDIKIQVEIPNELKLLDEVPIYFIHNIRPLVGASAIALVASAFILLKNPISNFASAGKDVLSNENPVDDYYEVSNDEVYHEIYDEVPEEVYQALEQLPGDGREYIGYIDIDNGEIPIYQSPARGYEDTNYLLSPYTSWGVFSETDLYYEIQEDYWVKKEDVEHLFIANLQEYIQYDTAGMATIYPKDNINNEEILVYERANDESSKLGYLGDTEYLVSAFTENGWLKIGENAWVFYDEQSITLDQWSLHNNLSTNINYEPIIRTEDTTSSFIPVFAENNRESAVIGYLENISNVDIYQLPTSKWASIGTNAWIEVDKFLDIDWSFVPEEYGEPIGTLTVDTNALNVRELDYQESNLLGILPKGTIVNVYEVSNSTGWYRIGTQGWVSEDPDYSTFTKYYEAFPTGESVIGLAEVLVDLHVRQNDHTEAESQGILKKGTIVEVYEISSETGWYRIGYDAWISNNGKVVTYEDYEWSEY</sequence>
<protein>
    <recommendedName>
        <fullName evidence="7">SH3b domain-containing protein</fullName>
    </recommendedName>
</protein>
<feature type="coiled-coil region" evidence="6">
    <location>
        <begin position="468"/>
        <end position="498"/>
    </location>
</feature>
<comment type="subcellular location">
    <subcellularLocation>
        <location evidence="1">Membrane</location>
    </subcellularLocation>
</comment>
<dbReference type="RefSeq" id="WP_118874932.1">
    <property type="nucleotide sequence ID" value="NZ_QWEI01000001.1"/>
</dbReference>
<dbReference type="GO" id="GO:0003924">
    <property type="term" value="F:GTPase activity"/>
    <property type="evidence" value="ECO:0007669"/>
    <property type="project" value="InterPro"/>
</dbReference>
<organism evidence="8 9">
    <name type="scientific">Ureibacillus yapensis</name>
    <dbReference type="NCBI Taxonomy" id="2304605"/>
    <lineage>
        <taxon>Bacteria</taxon>
        <taxon>Bacillati</taxon>
        <taxon>Bacillota</taxon>
        <taxon>Bacilli</taxon>
        <taxon>Bacillales</taxon>
        <taxon>Caryophanaceae</taxon>
        <taxon>Ureibacillus</taxon>
    </lineage>
</organism>
<feature type="coiled-coil region" evidence="6">
    <location>
        <begin position="294"/>
        <end position="339"/>
    </location>
</feature>
<keyword evidence="5" id="KW-0472">Membrane</keyword>
<dbReference type="InterPro" id="IPR027094">
    <property type="entry name" value="Mitofusin_fam"/>
</dbReference>
<evidence type="ECO:0000259" key="7">
    <source>
        <dbReference type="SMART" id="SM00287"/>
    </source>
</evidence>
<dbReference type="SMART" id="SM00287">
    <property type="entry name" value="SH3b"/>
    <property type="match status" value="2"/>
</dbReference>
<feature type="domain" description="SH3b" evidence="7">
    <location>
        <begin position="967"/>
        <end position="1032"/>
    </location>
</feature>